<dbReference type="InterPro" id="IPR051701">
    <property type="entry name" value="Mito_OM_Translocase_MSP1"/>
</dbReference>
<evidence type="ECO:0000256" key="1">
    <source>
        <dbReference type="ARBA" id="ARBA00022741"/>
    </source>
</evidence>
<keyword evidence="3" id="KW-0812">Transmembrane</keyword>
<dbReference type="AlphaFoldDB" id="A0A438FYV3"/>
<evidence type="ECO:0000259" key="4">
    <source>
        <dbReference type="SMART" id="SM00382"/>
    </source>
</evidence>
<organism evidence="5 6">
    <name type="scientific">Vitis vinifera</name>
    <name type="common">Grape</name>
    <dbReference type="NCBI Taxonomy" id="29760"/>
    <lineage>
        <taxon>Eukaryota</taxon>
        <taxon>Viridiplantae</taxon>
        <taxon>Streptophyta</taxon>
        <taxon>Embryophyta</taxon>
        <taxon>Tracheophyta</taxon>
        <taxon>Spermatophyta</taxon>
        <taxon>Magnoliopsida</taxon>
        <taxon>eudicotyledons</taxon>
        <taxon>Gunneridae</taxon>
        <taxon>Pentapetalae</taxon>
        <taxon>rosids</taxon>
        <taxon>Vitales</taxon>
        <taxon>Vitaceae</taxon>
        <taxon>Viteae</taxon>
        <taxon>Vitis</taxon>
    </lineage>
</organism>
<evidence type="ECO:0000256" key="3">
    <source>
        <dbReference type="SAM" id="Phobius"/>
    </source>
</evidence>
<keyword evidence="1" id="KW-0547">Nucleotide-binding</keyword>
<feature type="transmembrane region" description="Helical" evidence="3">
    <location>
        <begin position="159"/>
        <end position="181"/>
    </location>
</feature>
<dbReference type="Pfam" id="PF00004">
    <property type="entry name" value="AAA"/>
    <property type="match status" value="1"/>
</dbReference>
<feature type="domain" description="AAA+ ATPase" evidence="4">
    <location>
        <begin position="552"/>
        <end position="665"/>
    </location>
</feature>
<feature type="transmembrane region" description="Helical" evidence="3">
    <location>
        <begin position="309"/>
        <end position="327"/>
    </location>
</feature>
<dbReference type="InterPro" id="IPR027417">
    <property type="entry name" value="P-loop_NTPase"/>
</dbReference>
<dbReference type="Pfam" id="PF24933">
    <property type="entry name" value="DUF7751"/>
    <property type="match status" value="1"/>
</dbReference>
<feature type="transmembrane region" description="Helical" evidence="3">
    <location>
        <begin position="339"/>
        <end position="363"/>
    </location>
</feature>
<reference evidence="5 6" key="1">
    <citation type="journal article" date="2018" name="PLoS Genet.">
        <title>Population sequencing reveals clonal diversity and ancestral inbreeding in the grapevine cultivar Chardonnay.</title>
        <authorList>
            <person name="Roach M.J."/>
            <person name="Johnson D.L."/>
            <person name="Bohlmann J."/>
            <person name="van Vuuren H.J."/>
            <person name="Jones S.J."/>
            <person name="Pretorius I.S."/>
            <person name="Schmidt S.A."/>
            <person name="Borneman A.R."/>
        </authorList>
    </citation>
    <scope>NUCLEOTIDE SEQUENCE [LARGE SCALE GENOMIC DNA]</scope>
    <source>
        <strain evidence="6">cv. Chardonnay</strain>
        <tissue evidence="5">Leaf</tissue>
    </source>
</reference>
<dbReference type="GO" id="GO:0005524">
    <property type="term" value="F:ATP binding"/>
    <property type="evidence" value="ECO:0007669"/>
    <property type="project" value="UniProtKB-KW"/>
</dbReference>
<dbReference type="Proteomes" id="UP000288805">
    <property type="component" value="Unassembled WGS sequence"/>
</dbReference>
<dbReference type="EMBL" id="QGNW01000692">
    <property type="protein sequence ID" value="RVW65150.1"/>
    <property type="molecule type" value="Genomic_DNA"/>
</dbReference>
<evidence type="ECO:0000313" key="6">
    <source>
        <dbReference type="Proteomes" id="UP000288805"/>
    </source>
</evidence>
<dbReference type="InterPro" id="IPR003593">
    <property type="entry name" value="AAA+_ATPase"/>
</dbReference>
<keyword evidence="2" id="KW-0067">ATP-binding</keyword>
<dbReference type="SMART" id="SM00382">
    <property type="entry name" value="AAA"/>
    <property type="match status" value="1"/>
</dbReference>
<keyword evidence="3" id="KW-1133">Transmembrane helix</keyword>
<proteinExistence type="predicted"/>
<accession>A0A438FYV3</accession>
<dbReference type="InterPro" id="IPR056653">
    <property type="entry name" value="DUF7751"/>
</dbReference>
<evidence type="ECO:0000313" key="5">
    <source>
        <dbReference type="EMBL" id="RVW65150.1"/>
    </source>
</evidence>
<feature type="transmembrane region" description="Helical" evidence="3">
    <location>
        <begin position="265"/>
        <end position="289"/>
    </location>
</feature>
<dbReference type="Gene3D" id="3.40.50.300">
    <property type="entry name" value="P-loop containing nucleotide triphosphate hydrolases"/>
    <property type="match status" value="1"/>
</dbReference>
<protein>
    <submittedName>
        <fullName evidence="5">Protein MSP1</fullName>
    </submittedName>
</protein>
<dbReference type="InterPro" id="IPR003959">
    <property type="entry name" value="ATPase_AAA_core"/>
</dbReference>
<dbReference type="PANTHER" id="PTHR45644:SF56">
    <property type="entry name" value="AAA ATPASE, PUTATIVE (AFU_ORTHOLOGUE AFUA_2G12920)-RELATED"/>
    <property type="match status" value="1"/>
</dbReference>
<gene>
    <name evidence="5" type="primary">MSP1_5</name>
    <name evidence="5" type="ORF">CK203_035796</name>
</gene>
<dbReference type="SUPFAM" id="SSF52540">
    <property type="entry name" value="P-loop containing nucleoside triphosphate hydrolases"/>
    <property type="match status" value="1"/>
</dbReference>
<dbReference type="GO" id="GO:0016887">
    <property type="term" value="F:ATP hydrolysis activity"/>
    <property type="evidence" value="ECO:0007669"/>
    <property type="project" value="InterPro"/>
</dbReference>
<keyword evidence="3" id="KW-0472">Membrane</keyword>
<evidence type="ECO:0000256" key="2">
    <source>
        <dbReference type="ARBA" id="ARBA00022840"/>
    </source>
</evidence>
<sequence length="669" mass="75141">MREQQLDSPVLENYLFGPLSSGQRGEVYEVNGDRVAVILDRSEKKPNEGEEDEKLIDRAEKPSVYWMQGLGGSLYKLLAEVLANGLKVELVLELQYQLVEGWLDAVFIANAVIDTRLKSGVMRLACKLVIDKFYVKDIEYDLDTEGEDRYIAMEALCEVMLKFAFALSTGFAFYTASYCLFSRLFSMVVEGRLQAKSERVFRRVQEMFDQLSGPVVLICGQNKTEAGSKEREKFTMLVPGLGRLAKLAHALCDMLMMILGNVSKICYHLACLDKAMALSYNAIFAMSPFLEMKNKTWTLRNSIDYFPELNVHMVFAVILFLTPVSPADSKLIYRVSSSLLRIVTHLLVLYAGVIVILSSWTIFETLLIYGPWASRERNPRLDEELLRTFNKQVEEDRRIIISRSNLNELHKVLEEHQLSCMDLLHVNTDGVILTKQKAEKIVGWAKNHYLSSCMLPSIKGERLSVPRESLEIAVLRLKVQEAISRKPSHSLKNLAKDEYESNFVSAVVPPGEIGVKFDDIGALEDVKKALNELVILPMRRPELFSHGNLLRPCKGILLFGPPGTGKTLLAKALATEAGANFISVTGSNLTSKWFGDAEKLTKALFSFAGKLAPVIIFVDEVDSLLGARGGAFEHEATRKMRNEFMAAWDGLRSKDNQRIIILGCHKSAF</sequence>
<comment type="caution">
    <text evidence="5">The sequence shown here is derived from an EMBL/GenBank/DDBJ whole genome shotgun (WGS) entry which is preliminary data.</text>
</comment>
<name>A0A438FYV3_VITVI</name>
<dbReference type="PANTHER" id="PTHR45644">
    <property type="entry name" value="AAA ATPASE, PUTATIVE (AFU_ORTHOLOGUE AFUA_2G12920)-RELATED-RELATED"/>
    <property type="match status" value="1"/>
</dbReference>